<feature type="domain" description="Aminotransferase class V" evidence="12">
    <location>
        <begin position="11"/>
        <end position="386"/>
    </location>
</feature>
<dbReference type="GO" id="GO:0016740">
    <property type="term" value="F:transferase activity"/>
    <property type="evidence" value="ECO:0007669"/>
    <property type="project" value="UniProtKB-KW"/>
</dbReference>
<dbReference type="Proteomes" id="UP000274756">
    <property type="component" value="Unassembled WGS sequence"/>
</dbReference>
<name>A0A0N4ULA8_DRAME</name>
<gene>
    <name evidence="13" type="ORF">DME_LOCUS10422</name>
</gene>
<comment type="subcellular location">
    <subcellularLocation>
        <location evidence="2">Cytoplasm</location>
        <location evidence="2">Cytosol</location>
    </subcellularLocation>
</comment>
<dbReference type="AlphaFoldDB" id="A0A0N4ULA8"/>
<evidence type="ECO:0000256" key="4">
    <source>
        <dbReference type="ARBA" id="ARBA00011738"/>
    </source>
</evidence>
<comment type="cofactor">
    <cofactor evidence="1">
        <name>pyridoxal 5'-phosphate</name>
        <dbReference type="ChEBI" id="CHEBI:597326"/>
    </cofactor>
</comment>
<evidence type="ECO:0000313" key="16">
    <source>
        <dbReference type="WBParaSite" id="DME_0000857501-mRNA-1"/>
    </source>
</evidence>
<evidence type="ECO:0000256" key="7">
    <source>
        <dbReference type="ARBA" id="ARBA00022898"/>
    </source>
</evidence>
<dbReference type="InterPro" id="IPR000192">
    <property type="entry name" value="Aminotrans_V_dom"/>
</dbReference>
<evidence type="ECO:0000256" key="3">
    <source>
        <dbReference type="ARBA" id="ARBA00009236"/>
    </source>
</evidence>
<dbReference type="WBParaSite" id="DME_0000857501-mRNA-1">
    <property type="protein sequence ID" value="DME_0000857501-mRNA-1"/>
    <property type="gene ID" value="DME_0000857501"/>
</dbReference>
<dbReference type="Gene3D" id="3.40.640.10">
    <property type="entry name" value="Type I PLP-dependent aspartate aminotransferase-like (Major domain)"/>
    <property type="match status" value="1"/>
</dbReference>
<dbReference type="SUPFAM" id="SSF53383">
    <property type="entry name" value="PLP-dependent transferases"/>
    <property type="match status" value="1"/>
</dbReference>
<dbReference type="PIRSF" id="PIRSF005572">
    <property type="entry name" value="NifS"/>
    <property type="match status" value="1"/>
</dbReference>
<dbReference type="PANTHER" id="PTHR11601:SF62">
    <property type="entry name" value="SELENOCYSTEINE LYASE"/>
    <property type="match status" value="1"/>
</dbReference>
<reference evidence="13 15" key="2">
    <citation type="submission" date="2018-11" db="EMBL/GenBank/DDBJ databases">
        <authorList>
            <consortium name="Pathogen Informatics"/>
        </authorList>
    </citation>
    <scope>NUCLEOTIDE SEQUENCE [LARGE SCALE GENOMIC DNA]</scope>
</reference>
<evidence type="ECO:0000256" key="9">
    <source>
        <dbReference type="ARBA" id="ARBA00037407"/>
    </source>
</evidence>
<comment type="similarity">
    <text evidence="3">Belongs to the class-V pyridoxal-phosphate-dependent aminotransferase family.</text>
</comment>
<dbReference type="EMBL" id="UYYG01001216">
    <property type="protein sequence ID" value="VDN60449.1"/>
    <property type="molecule type" value="Genomic_DNA"/>
</dbReference>
<dbReference type="GO" id="GO:0005829">
    <property type="term" value="C:cytosol"/>
    <property type="evidence" value="ECO:0007669"/>
    <property type="project" value="UniProtKB-SubCell"/>
</dbReference>
<evidence type="ECO:0000313" key="14">
    <source>
        <dbReference type="Proteomes" id="UP000038040"/>
    </source>
</evidence>
<dbReference type="InterPro" id="IPR016454">
    <property type="entry name" value="Cysteine_dSase"/>
</dbReference>
<dbReference type="Proteomes" id="UP000038040">
    <property type="component" value="Unplaced"/>
</dbReference>
<sequence length="416" mass="46458">MSWYISESALIYLDNNATTPIDSRVKEIIIETLNYWANPSSNYLIGKNAKEKIEFARNQVAHMLKVSQQSVFFTSSASEANNWVIESSLRYFETIHGKDKKARIITSAIEHPSILKKLEDLKEIGKIDLTIIGIDFESGIVKLDEIDKTLCKNTCLVTIMLANNETGVIQPLARISDLIRKFNNRCNSKILIHSDVTQAIGKMKVELNDLKVDFISLSGHKFYGPRCGALVLRSENTTPLFAFLHGGGQERGMRGGTENTPMIAGLGKACEIVSNDFQLFEKKYREVRDWFEKKLKETFADKVIIHFEKSKRLPNTSSVAFSTYNGTATDLLSKCKSFVASTQSSCHSYSQRSSPILSACGINEELASRTVRFSFGRDSSIEDAEKVLNELKSIIFFSKFGSSLLNAIGKGPLPGF</sequence>
<dbReference type="OrthoDB" id="10250117at2759"/>
<evidence type="ECO:0000256" key="11">
    <source>
        <dbReference type="ARBA" id="ARBA00040554"/>
    </source>
</evidence>
<proteinExistence type="inferred from homology"/>
<dbReference type="EC" id="4.4.1.16" evidence="10"/>
<accession>A0A0N4ULA8</accession>
<dbReference type="GO" id="GO:0009000">
    <property type="term" value="F:selenocysteine lyase activity"/>
    <property type="evidence" value="ECO:0007669"/>
    <property type="project" value="UniProtKB-EC"/>
</dbReference>
<dbReference type="Gene3D" id="3.90.1150.10">
    <property type="entry name" value="Aspartate Aminotransferase, domain 1"/>
    <property type="match status" value="1"/>
</dbReference>
<evidence type="ECO:0000256" key="8">
    <source>
        <dbReference type="ARBA" id="ARBA00023239"/>
    </source>
</evidence>
<evidence type="ECO:0000256" key="10">
    <source>
        <dbReference type="ARBA" id="ARBA00039054"/>
    </source>
</evidence>
<evidence type="ECO:0000256" key="1">
    <source>
        <dbReference type="ARBA" id="ARBA00001933"/>
    </source>
</evidence>
<evidence type="ECO:0000313" key="13">
    <source>
        <dbReference type="EMBL" id="VDN60449.1"/>
    </source>
</evidence>
<evidence type="ECO:0000313" key="15">
    <source>
        <dbReference type="Proteomes" id="UP000274756"/>
    </source>
</evidence>
<comment type="function">
    <text evidence="9">Catalyzes the decomposition of L-selenocysteine to L-alanine and elemental selenium.</text>
</comment>
<evidence type="ECO:0000256" key="6">
    <source>
        <dbReference type="ARBA" id="ARBA00022679"/>
    </source>
</evidence>
<dbReference type="Gene3D" id="1.10.260.50">
    <property type="match status" value="1"/>
</dbReference>
<keyword evidence="5" id="KW-0963">Cytoplasm</keyword>
<evidence type="ECO:0000256" key="5">
    <source>
        <dbReference type="ARBA" id="ARBA00022490"/>
    </source>
</evidence>
<dbReference type="InterPro" id="IPR015421">
    <property type="entry name" value="PyrdxlP-dep_Trfase_major"/>
</dbReference>
<keyword evidence="6" id="KW-0808">Transferase</keyword>
<dbReference type="STRING" id="318479.A0A0N4ULA8"/>
<keyword evidence="7" id="KW-0663">Pyridoxal phosphate</keyword>
<dbReference type="InterPro" id="IPR015424">
    <property type="entry name" value="PyrdxlP-dep_Trfase"/>
</dbReference>
<dbReference type="InterPro" id="IPR015422">
    <property type="entry name" value="PyrdxlP-dep_Trfase_small"/>
</dbReference>
<dbReference type="PANTHER" id="PTHR11601">
    <property type="entry name" value="CYSTEINE DESULFURYLASE FAMILY MEMBER"/>
    <property type="match status" value="1"/>
</dbReference>
<protein>
    <recommendedName>
        <fullName evidence="11">Selenocysteine lyase</fullName>
        <ecNumber evidence="10">4.4.1.16</ecNumber>
    </recommendedName>
</protein>
<dbReference type="Pfam" id="PF00266">
    <property type="entry name" value="Aminotran_5"/>
    <property type="match status" value="1"/>
</dbReference>
<reference evidence="16" key="1">
    <citation type="submission" date="2017-02" db="UniProtKB">
        <authorList>
            <consortium name="WormBaseParasite"/>
        </authorList>
    </citation>
    <scope>IDENTIFICATION</scope>
</reference>
<evidence type="ECO:0000256" key="2">
    <source>
        <dbReference type="ARBA" id="ARBA00004514"/>
    </source>
</evidence>
<evidence type="ECO:0000259" key="12">
    <source>
        <dbReference type="Pfam" id="PF00266"/>
    </source>
</evidence>
<comment type="subunit">
    <text evidence="4">Homodimer.</text>
</comment>
<keyword evidence="15" id="KW-1185">Reference proteome</keyword>
<keyword evidence="8" id="KW-0456">Lyase</keyword>
<organism evidence="14 16">
    <name type="scientific">Dracunculus medinensis</name>
    <name type="common">Guinea worm</name>
    <dbReference type="NCBI Taxonomy" id="318479"/>
    <lineage>
        <taxon>Eukaryota</taxon>
        <taxon>Metazoa</taxon>
        <taxon>Ecdysozoa</taxon>
        <taxon>Nematoda</taxon>
        <taxon>Chromadorea</taxon>
        <taxon>Rhabditida</taxon>
        <taxon>Spirurina</taxon>
        <taxon>Dracunculoidea</taxon>
        <taxon>Dracunculidae</taxon>
        <taxon>Dracunculus</taxon>
    </lineage>
</organism>